<name>A0A2W2GAD7_9ACTN</name>
<feature type="domain" description="Transcription regulator PadR N-terminal" evidence="1">
    <location>
        <begin position="61"/>
        <end position="128"/>
    </location>
</feature>
<dbReference type="InterPro" id="IPR005149">
    <property type="entry name" value="Tscrpt_reg_PadR_N"/>
</dbReference>
<evidence type="ECO:0000313" key="2">
    <source>
        <dbReference type="EMBL" id="PZG44953.1"/>
    </source>
</evidence>
<accession>A0A2W2GAD7</accession>
<dbReference type="EMBL" id="POUA01000114">
    <property type="protein sequence ID" value="PZG44953.1"/>
    <property type="molecule type" value="Genomic_DNA"/>
</dbReference>
<gene>
    <name evidence="2" type="ORF">C1I98_16300</name>
</gene>
<organism evidence="2 3">
    <name type="scientific">Spongiactinospora gelatinilytica</name>
    <dbReference type="NCBI Taxonomy" id="2666298"/>
    <lineage>
        <taxon>Bacteria</taxon>
        <taxon>Bacillati</taxon>
        <taxon>Actinomycetota</taxon>
        <taxon>Actinomycetes</taxon>
        <taxon>Streptosporangiales</taxon>
        <taxon>Streptosporangiaceae</taxon>
        <taxon>Spongiactinospora</taxon>
    </lineage>
</organism>
<reference evidence="2 3" key="1">
    <citation type="submission" date="2018-01" db="EMBL/GenBank/DDBJ databases">
        <title>Draft genome sequence of Sphaerisporangium sp. 7K107.</title>
        <authorList>
            <person name="Sahin N."/>
            <person name="Saygin H."/>
            <person name="Ay H."/>
        </authorList>
    </citation>
    <scope>NUCLEOTIDE SEQUENCE [LARGE SCALE GENOMIC DNA]</scope>
    <source>
        <strain evidence="2 3">7K107</strain>
    </source>
</reference>
<dbReference type="Pfam" id="PF03551">
    <property type="entry name" value="PadR"/>
    <property type="match status" value="1"/>
</dbReference>
<comment type="caution">
    <text evidence="2">The sequence shown here is derived from an EMBL/GenBank/DDBJ whole genome shotgun (WGS) entry which is preliminary data.</text>
</comment>
<sequence>MEDESWEAEEVAEALAHGPYAPGVAAIPPHHGGAVIPPHVPPPGPEFAPRVRRGDVRAATLALLREGPRNGYQVIEEISRRSLGVWRPSPGSVYPALQQLEDEGLVQGRESGGSRVYDLTGEGRRHVERRAAELAEPWAEVIRSVPEDRHELRLLWGQVGEAFLHFTRTADDKQVAAAKRLLKETRRGFFKILADDHTDGIDPRPAEGAE</sequence>
<dbReference type="InterPro" id="IPR036388">
    <property type="entry name" value="WH-like_DNA-bd_sf"/>
</dbReference>
<dbReference type="SUPFAM" id="SSF46785">
    <property type="entry name" value="Winged helix' DNA-binding domain"/>
    <property type="match status" value="1"/>
</dbReference>
<dbReference type="CDD" id="cd00090">
    <property type="entry name" value="HTH_ARSR"/>
    <property type="match status" value="1"/>
</dbReference>
<dbReference type="InterPro" id="IPR011991">
    <property type="entry name" value="ArsR-like_HTH"/>
</dbReference>
<dbReference type="PANTHER" id="PTHR43252">
    <property type="entry name" value="TRANSCRIPTIONAL REGULATOR YQJI"/>
    <property type="match status" value="1"/>
</dbReference>
<evidence type="ECO:0000313" key="3">
    <source>
        <dbReference type="Proteomes" id="UP000248544"/>
    </source>
</evidence>
<keyword evidence="3" id="KW-1185">Reference proteome</keyword>
<dbReference type="AlphaFoldDB" id="A0A2W2GAD7"/>
<dbReference type="PANTHER" id="PTHR43252:SF2">
    <property type="entry name" value="TRANSCRIPTION REGULATOR, PADR-LIKE FAMILY"/>
    <property type="match status" value="1"/>
</dbReference>
<dbReference type="Proteomes" id="UP000248544">
    <property type="component" value="Unassembled WGS sequence"/>
</dbReference>
<proteinExistence type="predicted"/>
<dbReference type="Gene3D" id="1.10.10.10">
    <property type="entry name" value="Winged helix-like DNA-binding domain superfamily/Winged helix DNA-binding domain"/>
    <property type="match status" value="1"/>
</dbReference>
<dbReference type="InterPro" id="IPR036390">
    <property type="entry name" value="WH_DNA-bd_sf"/>
</dbReference>
<dbReference type="RefSeq" id="WP_111168308.1">
    <property type="nucleotide sequence ID" value="NZ_POUA01000114.1"/>
</dbReference>
<protein>
    <submittedName>
        <fullName evidence="2">PadR family transcriptional regulator</fullName>
    </submittedName>
</protein>
<evidence type="ECO:0000259" key="1">
    <source>
        <dbReference type="Pfam" id="PF03551"/>
    </source>
</evidence>